<dbReference type="Pfam" id="PF00858">
    <property type="entry name" value="ASC"/>
    <property type="match status" value="1"/>
</dbReference>
<feature type="transmembrane region" description="Helical" evidence="13">
    <location>
        <begin position="493"/>
        <end position="515"/>
    </location>
</feature>
<accession>A0A2W1BV83</accession>
<keyword evidence="5 12" id="KW-0812">Transmembrane</keyword>
<proteinExistence type="inferred from homology"/>
<evidence type="ECO:0000256" key="3">
    <source>
        <dbReference type="ARBA" id="ARBA00022448"/>
    </source>
</evidence>
<keyword evidence="9 13" id="KW-0472">Membrane</keyword>
<keyword evidence="6 13" id="KW-1133">Transmembrane helix</keyword>
<sequence length="531" mass="61802">MSSKTWWEDYRKRKYKPKNRLSLEMIIRKSFVETFKEYVDCASIAGLRHVVAKDYSILQRILWAILLCLTLSVVIHFLHLTWMSTLMKPLVVSGESFTYPIRNIDFPAVALCNINRISKKALKNITLELHPKLAKHNMTLLELEFFLQDMGRLINFDYDETKPLLKFLDVFAMKEFSERQVKLMKELAPNCDEMLIRCLWGGKILDCKDIFKVRRTVLGHCCAFNYVLDYESADKPHALIEEVKRQTVPGPGNGLWVLMDPVLDDYAYPMTFRQGFEVLLFDPTHFADLTGGRVLQRTAQPNHLQMFQILSVKQIASSEVRKYPAKTRKCLFHDEHKKNFRNMYSYSACIVKCRIQSVQSLCQCTPYFLPTGVSTHLPTCTLKNLRCLNKYKEKFHYLYPMDTEDTTGLEQELADSLYCSDCWPDCELTQHFAKSFRIPLPGELMRLKGFRNGFIEGINITNKCLIAIYQPTSEGILHRLDVVAYWFEILSNIGGFAGMLMGIGIYTIVEFVYFLSIRFIQLIYRNYVKYG</sequence>
<keyword evidence="7" id="KW-0915">Sodium</keyword>
<keyword evidence="8 12" id="KW-0406">Ion transport</keyword>
<dbReference type="GO" id="GO:0005886">
    <property type="term" value="C:plasma membrane"/>
    <property type="evidence" value="ECO:0007669"/>
    <property type="project" value="TreeGrafter"/>
</dbReference>
<evidence type="ECO:0000313" key="15">
    <source>
        <dbReference type="Proteomes" id="UP000249218"/>
    </source>
</evidence>
<keyword evidence="4 12" id="KW-0894">Sodium channel</keyword>
<evidence type="ECO:0000256" key="13">
    <source>
        <dbReference type="SAM" id="Phobius"/>
    </source>
</evidence>
<evidence type="ECO:0000256" key="7">
    <source>
        <dbReference type="ARBA" id="ARBA00023053"/>
    </source>
</evidence>
<evidence type="ECO:0000256" key="4">
    <source>
        <dbReference type="ARBA" id="ARBA00022461"/>
    </source>
</evidence>
<feature type="transmembrane region" description="Helical" evidence="13">
    <location>
        <begin position="61"/>
        <end position="82"/>
    </location>
</feature>
<evidence type="ECO:0000256" key="5">
    <source>
        <dbReference type="ARBA" id="ARBA00022692"/>
    </source>
</evidence>
<keyword evidence="10 12" id="KW-0739">Sodium transport</keyword>
<name>A0A2W1BV83_HELAM</name>
<organism evidence="14 15">
    <name type="scientific">Helicoverpa armigera</name>
    <name type="common">Cotton bollworm</name>
    <name type="synonym">Heliothis armigera</name>
    <dbReference type="NCBI Taxonomy" id="29058"/>
    <lineage>
        <taxon>Eukaryota</taxon>
        <taxon>Metazoa</taxon>
        <taxon>Ecdysozoa</taxon>
        <taxon>Arthropoda</taxon>
        <taxon>Hexapoda</taxon>
        <taxon>Insecta</taxon>
        <taxon>Pterygota</taxon>
        <taxon>Neoptera</taxon>
        <taxon>Endopterygota</taxon>
        <taxon>Lepidoptera</taxon>
        <taxon>Glossata</taxon>
        <taxon>Ditrysia</taxon>
        <taxon>Noctuoidea</taxon>
        <taxon>Noctuidae</taxon>
        <taxon>Heliothinae</taxon>
        <taxon>Helicoverpa</taxon>
    </lineage>
</organism>
<dbReference type="InterPro" id="IPR001873">
    <property type="entry name" value="ENaC"/>
</dbReference>
<evidence type="ECO:0000256" key="10">
    <source>
        <dbReference type="ARBA" id="ARBA00023201"/>
    </source>
</evidence>
<dbReference type="OrthoDB" id="6436100at2759"/>
<dbReference type="EMBL" id="KZ149949">
    <property type="protein sequence ID" value="PZC76700.1"/>
    <property type="molecule type" value="Genomic_DNA"/>
</dbReference>
<evidence type="ECO:0000256" key="11">
    <source>
        <dbReference type="ARBA" id="ARBA00023303"/>
    </source>
</evidence>
<comment type="similarity">
    <text evidence="2 12">Belongs to the amiloride-sensitive sodium channel (TC 1.A.6) family.</text>
</comment>
<protein>
    <submittedName>
        <fullName evidence="14">Uncharacterized protein</fullName>
    </submittedName>
</protein>
<gene>
    <name evidence="14" type="primary">HaOG204331</name>
    <name evidence="14" type="ORF">B5X24_HaOG204331</name>
</gene>
<dbReference type="PANTHER" id="PTHR11690:SF253">
    <property type="entry name" value="PICKPOCKET 18-RELATED"/>
    <property type="match status" value="1"/>
</dbReference>
<evidence type="ECO:0000256" key="2">
    <source>
        <dbReference type="ARBA" id="ARBA00007193"/>
    </source>
</evidence>
<dbReference type="Gene3D" id="2.60.470.10">
    <property type="entry name" value="Acid-sensing ion channels like domains"/>
    <property type="match status" value="1"/>
</dbReference>
<dbReference type="GO" id="GO:0015280">
    <property type="term" value="F:ligand-gated sodium channel activity"/>
    <property type="evidence" value="ECO:0007669"/>
    <property type="project" value="TreeGrafter"/>
</dbReference>
<evidence type="ECO:0000256" key="6">
    <source>
        <dbReference type="ARBA" id="ARBA00022989"/>
    </source>
</evidence>
<evidence type="ECO:0000256" key="1">
    <source>
        <dbReference type="ARBA" id="ARBA00004141"/>
    </source>
</evidence>
<dbReference type="PANTHER" id="PTHR11690">
    <property type="entry name" value="AMILORIDE-SENSITIVE SODIUM CHANNEL-RELATED"/>
    <property type="match status" value="1"/>
</dbReference>
<evidence type="ECO:0000256" key="8">
    <source>
        <dbReference type="ARBA" id="ARBA00023065"/>
    </source>
</evidence>
<evidence type="ECO:0000313" key="14">
    <source>
        <dbReference type="EMBL" id="PZC76700.1"/>
    </source>
</evidence>
<reference evidence="14 15" key="1">
    <citation type="journal article" date="2017" name="BMC Biol.">
        <title>Genomic innovations, transcriptional plasticity and gene loss underlying the evolution and divergence of two highly polyphagous and invasive Helicoverpa pest species.</title>
        <authorList>
            <person name="Pearce S.L."/>
            <person name="Clarke D.F."/>
            <person name="East P.D."/>
            <person name="Elfekih S."/>
            <person name="Gordon K.H."/>
            <person name="Jermiin L.S."/>
            <person name="McGaughran A."/>
            <person name="Oakeshott J.G."/>
            <person name="Papanikolaou A."/>
            <person name="Perera O.P."/>
            <person name="Rane R.V."/>
            <person name="Richards S."/>
            <person name="Tay W.T."/>
            <person name="Walsh T.K."/>
            <person name="Anderson A."/>
            <person name="Anderson C.J."/>
            <person name="Asgari S."/>
            <person name="Board P.G."/>
            <person name="Bretschneider A."/>
            <person name="Campbell P.M."/>
            <person name="Chertemps T."/>
            <person name="Christeller J.T."/>
            <person name="Coppin C.W."/>
            <person name="Downes S.J."/>
            <person name="Duan G."/>
            <person name="Farnsworth C.A."/>
            <person name="Good R.T."/>
            <person name="Han L.B."/>
            <person name="Han Y.C."/>
            <person name="Hatje K."/>
            <person name="Horne I."/>
            <person name="Huang Y.P."/>
            <person name="Hughes D.S."/>
            <person name="Jacquin-Joly E."/>
            <person name="James W."/>
            <person name="Jhangiani S."/>
            <person name="Kollmar M."/>
            <person name="Kuwar S.S."/>
            <person name="Li S."/>
            <person name="Liu N.Y."/>
            <person name="Maibeche M.T."/>
            <person name="Miller J.R."/>
            <person name="Montagne N."/>
            <person name="Perry T."/>
            <person name="Qu J."/>
            <person name="Song S.V."/>
            <person name="Sutton G.G."/>
            <person name="Vogel H."/>
            <person name="Walenz B.P."/>
            <person name="Xu W."/>
            <person name="Zhang H.J."/>
            <person name="Zou Z."/>
            <person name="Batterham P."/>
            <person name="Edwards O.R."/>
            <person name="Feyereisen R."/>
            <person name="Gibbs R.A."/>
            <person name="Heckel D.G."/>
            <person name="McGrath A."/>
            <person name="Robin C."/>
            <person name="Scherer S.E."/>
            <person name="Worley K.C."/>
            <person name="Wu Y.D."/>
        </authorList>
    </citation>
    <scope>NUCLEOTIDE SEQUENCE [LARGE SCALE GENOMIC DNA]</scope>
    <source>
        <strain evidence="14">Harm_GR_Male_#8</strain>
        <tissue evidence="14">Whole organism</tissue>
    </source>
</reference>
<keyword evidence="3 12" id="KW-0813">Transport</keyword>
<evidence type="ECO:0000256" key="12">
    <source>
        <dbReference type="RuleBase" id="RU000679"/>
    </source>
</evidence>
<comment type="subcellular location">
    <subcellularLocation>
        <location evidence="1">Membrane</location>
        <topology evidence="1">Multi-pass membrane protein</topology>
    </subcellularLocation>
</comment>
<keyword evidence="11 12" id="KW-0407">Ion channel</keyword>
<dbReference type="AlphaFoldDB" id="A0A2W1BV83"/>
<evidence type="ECO:0000256" key="9">
    <source>
        <dbReference type="ARBA" id="ARBA00023136"/>
    </source>
</evidence>
<dbReference type="Proteomes" id="UP000249218">
    <property type="component" value="Unassembled WGS sequence"/>
</dbReference>
<keyword evidence="15" id="KW-1185">Reference proteome</keyword>